<dbReference type="PROSITE" id="PS51257">
    <property type="entry name" value="PROKAR_LIPOPROTEIN"/>
    <property type="match status" value="1"/>
</dbReference>
<organism evidence="2 3">
    <name type="scientific">Novipirellula herctigrandis</name>
    <dbReference type="NCBI Taxonomy" id="2527986"/>
    <lineage>
        <taxon>Bacteria</taxon>
        <taxon>Pseudomonadati</taxon>
        <taxon>Planctomycetota</taxon>
        <taxon>Planctomycetia</taxon>
        <taxon>Pirellulales</taxon>
        <taxon>Pirellulaceae</taxon>
        <taxon>Novipirellula</taxon>
    </lineage>
</organism>
<dbReference type="Proteomes" id="UP000315010">
    <property type="component" value="Unassembled WGS sequence"/>
</dbReference>
<feature type="signal peptide" evidence="1">
    <location>
        <begin position="1"/>
        <end position="24"/>
    </location>
</feature>
<gene>
    <name evidence="2" type="ORF">CA13_06190</name>
</gene>
<dbReference type="RefSeq" id="WP_146394491.1">
    <property type="nucleotide sequence ID" value="NZ_SJPJ01000001.1"/>
</dbReference>
<proteinExistence type="predicted"/>
<dbReference type="EMBL" id="SJPJ01000001">
    <property type="protein sequence ID" value="TWT79221.1"/>
    <property type="molecule type" value="Genomic_DNA"/>
</dbReference>
<keyword evidence="3" id="KW-1185">Reference proteome</keyword>
<comment type="caution">
    <text evidence="2">The sequence shown here is derived from an EMBL/GenBank/DDBJ whole genome shotgun (WGS) entry which is preliminary data.</text>
</comment>
<sequence precursor="true">MYKLAIALVVTLAAALLTSETASAQHPGFLGGYGCGSGYNYYGGFGGGYRTPPYFAMHPPVYYGARYSRPYGMSPFASMPMVTAPESYRGRLESEFIQPGVPQSIRSMNPCVSYSTTLSASKSKKVAPGPVRTNPFVDADASVDQLAKN</sequence>
<evidence type="ECO:0000313" key="3">
    <source>
        <dbReference type="Proteomes" id="UP000315010"/>
    </source>
</evidence>
<evidence type="ECO:0000313" key="2">
    <source>
        <dbReference type="EMBL" id="TWT79221.1"/>
    </source>
</evidence>
<reference evidence="2 3" key="1">
    <citation type="submission" date="2019-02" db="EMBL/GenBank/DDBJ databases">
        <title>Deep-cultivation of Planctomycetes and their phenomic and genomic characterization uncovers novel biology.</title>
        <authorList>
            <person name="Wiegand S."/>
            <person name="Jogler M."/>
            <person name="Boedeker C."/>
            <person name="Pinto D."/>
            <person name="Vollmers J."/>
            <person name="Rivas-Marin E."/>
            <person name="Kohn T."/>
            <person name="Peeters S.H."/>
            <person name="Heuer A."/>
            <person name="Rast P."/>
            <person name="Oberbeckmann S."/>
            <person name="Bunk B."/>
            <person name="Jeske O."/>
            <person name="Meyerdierks A."/>
            <person name="Storesund J.E."/>
            <person name="Kallscheuer N."/>
            <person name="Luecker S."/>
            <person name="Lage O.M."/>
            <person name="Pohl T."/>
            <person name="Merkel B.J."/>
            <person name="Hornburger P."/>
            <person name="Mueller R.-W."/>
            <person name="Bruemmer F."/>
            <person name="Labrenz M."/>
            <person name="Spormann A.M."/>
            <person name="Op Den Camp H."/>
            <person name="Overmann J."/>
            <person name="Amann R."/>
            <person name="Jetten M.S.M."/>
            <person name="Mascher T."/>
            <person name="Medema M.H."/>
            <person name="Devos D.P."/>
            <person name="Kaster A.-K."/>
            <person name="Ovreas L."/>
            <person name="Rohde M."/>
            <person name="Galperin M.Y."/>
            <person name="Jogler C."/>
        </authorList>
    </citation>
    <scope>NUCLEOTIDE SEQUENCE [LARGE SCALE GENOMIC DNA]</scope>
    <source>
        <strain evidence="2 3">CA13</strain>
    </source>
</reference>
<accession>A0A5C5YWS3</accession>
<dbReference type="AlphaFoldDB" id="A0A5C5YWS3"/>
<evidence type="ECO:0000256" key="1">
    <source>
        <dbReference type="SAM" id="SignalP"/>
    </source>
</evidence>
<dbReference type="OrthoDB" id="267431at2"/>
<keyword evidence="1" id="KW-0732">Signal</keyword>
<feature type="chain" id="PRO_5022996077" evidence="1">
    <location>
        <begin position="25"/>
        <end position="149"/>
    </location>
</feature>
<name>A0A5C5YWS3_9BACT</name>
<protein>
    <submittedName>
        <fullName evidence="2">Uncharacterized protein</fullName>
    </submittedName>
</protein>